<dbReference type="AlphaFoldDB" id="A0A3E0WIK7"/>
<feature type="transmembrane region" description="Helical" evidence="13">
    <location>
        <begin position="47"/>
        <end position="70"/>
    </location>
</feature>
<evidence type="ECO:0000313" key="14">
    <source>
        <dbReference type="EMBL" id="RFA31981.1"/>
    </source>
</evidence>
<keyword evidence="9 13" id="KW-1133">Transmembrane helix</keyword>
<gene>
    <name evidence="14" type="ORF">CAI16_19320</name>
</gene>
<evidence type="ECO:0000256" key="3">
    <source>
        <dbReference type="ARBA" id="ARBA00010199"/>
    </source>
</evidence>
<dbReference type="InterPro" id="IPR048279">
    <property type="entry name" value="MdtK-like"/>
</dbReference>
<feature type="transmembrane region" description="Helical" evidence="13">
    <location>
        <begin position="419"/>
        <end position="440"/>
    </location>
</feature>
<feature type="transmembrane region" description="Helical" evidence="13">
    <location>
        <begin position="324"/>
        <end position="347"/>
    </location>
</feature>
<proteinExistence type="inferred from homology"/>
<dbReference type="NCBIfam" id="TIGR00797">
    <property type="entry name" value="matE"/>
    <property type="match status" value="1"/>
</dbReference>
<feature type="transmembrane region" description="Helical" evidence="13">
    <location>
        <begin position="133"/>
        <end position="152"/>
    </location>
</feature>
<feature type="transmembrane region" description="Helical" evidence="13">
    <location>
        <begin position="164"/>
        <end position="190"/>
    </location>
</feature>
<evidence type="ECO:0000256" key="11">
    <source>
        <dbReference type="ARBA" id="ARBA00023136"/>
    </source>
</evidence>
<dbReference type="EMBL" id="NFZX01000086">
    <property type="protein sequence ID" value="RFA31981.1"/>
    <property type="molecule type" value="Genomic_DNA"/>
</dbReference>
<evidence type="ECO:0000256" key="5">
    <source>
        <dbReference type="ARBA" id="ARBA00022448"/>
    </source>
</evidence>
<dbReference type="Pfam" id="PF01554">
    <property type="entry name" value="MatE"/>
    <property type="match status" value="2"/>
</dbReference>
<evidence type="ECO:0000256" key="6">
    <source>
        <dbReference type="ARBA" id="ARBA00022449"/>
    </source>
</evidence>
<dbReference type="PANTHER" id="PTHR43298:SF2">
    <property type="entry name" value="FMN_FAD EXPORTER YEEO-RELATED"/>
    <property type="match status" value="1"/>
</dbReference>
<dbReference type="PANTHER" id="PTHR43298">
    <property type="entry name" value="MULTIDRUG RESISTANCE PROTEIN NORM-RELATED"/>
    <property type="match status" value="1"/>
</dbReference>
<dbReference type="PIRSF" id="PIRSF006603">
    <property type="entry name" value="DinF"/>
    <property type="match status" value="1"/>
</dbReference>
<keyword evidence="8 13" id="KW-0812">Transmembrane</keyword>
<dbReference type="GO" id="GO:0042910">
    <property type="term" value="F:xenobiotic transmembrane transporter activity"/>
    <property type="evidence" value="ECO:0007669"/>
    <property type="project" value="InterPro"/>
</dbReference>
<evidence type="ECO:0000313" key="15">
    <source>
        <dbReference type="Proteomes" id="UP000256488"/>
    </source>
</evidence>
<comment type="subcellular location">
    <subcellularLocation>
        <location evidence="2">Cell membrane</location>
        <topology evidence="2">Multi-pass membrane protein</topology>
    </subcellularLocation>
</comment>
<dbReference type="GO" id="GO:0006811">
    <property type="term" value="P:monoatomic ion transport"/>
    <property type="evidence" value="ECO:0007669"/>
    <property type="project" value="UniProtKB-KW"/>
</dbReference>
<feature type="transmembrane region" description="Helical" evidence="13">
    <location>
        <begin position="91"/>
        <end position="113"/>
    </location>
</feature>
<feature type="transmembrane region" description="Helical" evidence="13">
    <location>
        <begin position="359"/>
        <end position="381"/>
    </location>
</feature>
<keyword evidence="7" id="KW-1003">Cell membrane</keyword>
<evidence type="ECO:0000256" key="10">
    <source>
        <dbReference type="ARBA" id="ARBA00023065"/>
    </source>
</evidence>
<feature type="transmembrane region" description="Helical" evidence="13">
    <location>
        <begin position="393"/>
        <end position="413"/>
    </location>
</feature>
<keyword evidence="5" id="KW-0813">Transport</keyword>
<organism evidence="14 15">
    <name type="scientific">Virgibacillus dokdonensis</name>
    <dbReference type="NCBI Taxonomy" id="302167"/>
    <lineage>
        <taxon>Bacteria</taxon>
        <taxon>Bacillati</taxon>
        <taxon>Bacillota</taxon>
        <taxon>Bacilli</taxon>
        <taxon>Bacillales</taxon>
        <taxon>Bacillaceae</taxon>
        <taxon>Virgibacillus</taxon>
    </lineage>
</organism>
<accession>A0A3E0WIK7</accession>
<evidence type="ECO:0000256" key="8">
    <source>
        <dbReference type="ARBA" id="ARBA00022692"/>
    </source>
</evidence>
<keyword evidence="6" id="KW-0050">Antiport</keyword>
<feature type="transmembrane region" description="Helical" evidence="13">
    <location>
        <begin position="253"/>
        <end position="275"/>
    </location>
</feature>
<name>A0A3E0WIK7_9BACI</name>
<reference evidence="14 15" key="1">
    <citation type="submission" date="2017-05" db="EMBL/GenBank/DDBJ databases">
        <title>Virgibacillus sp. AK90 isolated from a saltern of Kakinada, India.</title>
        <authorList>
            <person name="Gupta V."/>
            <person name="Sidhu C."/>
            <person name="Korpole S."/>
            <person name="Pinnaka A.K."/>
        </authorList>
    </citation>
    <scope>NUCLEOTIDE SEQUENCE [LARGE SCALE GENOMIC DNA]</scope>
    <source>
        <strain evidence="14 15">AK90</strain>
    </source>
</reference>
<evidence type="ECO:0000256" key="4">
    <source>
        <dbReference type="ARBA" id="ARBA00020268"/>
    </source>
</evidence>
<feature type="transmembrane region" description="Helical" evidence="13">
    <location>
        <begin position="196"/>
        <end position="217"/>
    </location>
</feature>
<dbReference type="GO" id="GO:0015297">
    <property type="term" value="F:antiporter activity"/>
    <property type="evidence" value="ECO:0007669"/>
    <property type="project" value="UniProtKB-KW"/>
</dbReference>
<sequence length="461" mass="51168">MQAINNFKRSNYYQILALSLPICISSTINIILGITDTILIGRTDVEQLAAVSSGAAVFSLLSAVISASLVSNGILSAKNFGAKNYQAAYESLIYTLIFGFALAFITIIIFSIFGTYLFDVLIKDEKAVQDLAFYYLLARFPGLLFLIPYSLIRDTLSSYKKTKWIIYATFITGISNVFYNYLFIFGFGFFPELGAIGAGIGSSLAILTGMLVSTYVFRKENIFKTVKIKELKFRRADFWSVQKLNYPPIGSAIFDYIVNLIIFGMLGFLGTFYLAGGRIAFQLDMFIFTIAMSLGVGSKILIGRAWGENDTQKIKSYFFASVKILLICLGIISLPFILFPSIILLIFTNIDEVINVTTGALVIIGLTFPFIALSSAIAGALRALGKTAYDMYANILPIWLIQLPISYILGIYYNLNLNGIYIGFMGYWIGRTVLSAIYLYKTLKELDRNSITQVEGDIKNG</sequence>
<keyword evidence="10" id="KW-0406">Ion transport</keyword>
<dbReference type="Proteomes" id="UP000256488">
    <property type="component" value="Unassembled WGS sequence"/>
</dbReference>
<evidence type="ECO:0000256" key="12">
    <source>
        <dbReference type="ARBA" id="ARBA00031636"/>
    </source>
</evidence>
<evidence type="ECO:0000256" key="2">
    <source>
        <dbReference type="ARBA" id="ARBA00004651"/>
    </source>
</evidence>
<feature type="transmembrane region" description="Helical" evidence="13">
    <location>
        <begin position="12"/>
        <end position="35"/>
    </location>
</feature>
<dbReference type="RefSeq" id="WP_116279695.1">
    <property type="nucleotide sequence ID" value="NZ_NFZX01000086.1"/>
</dbReference>
<protein>
    <recommendedName>
        <fullName evidence="4">Probable multidrug resistance protein NorM</fullName>
    </recommendedName>
    <alternativeName>
        <fullName evidence="12">Multidrug-efflux transporter</fullName>
    </alternativeName>
</protein>
<evidence type="ECO:0000256" key="13">
    <source>
        <dbReference type="SAM" id="Phobius"/>
    </source>
</evidence>
<evidence type="ECO:0000256" key="1">
    <source>
        <dbReference type="ARBA" id="ARBA00003408"/>
    </source>
</evidence>
<evidence type="ECO:0000256" key="9">
    <source>
        <dbReference type="ARBA" id="ARBA00022989"/>
    </source>
</evidence>
<dbReference type="InterPro" id="IPR050222">
    <property type="entry name" value="MATE_MdtK"/>
</dbReference>
<evidence type="ECO:0000256" key="7">
    <source>
        <dbReference type="ARBA" id="ARBA00022475"/>
    </source>
</evidence>
<keyword evidence="11 13" id="KW-0472">Membrane</keyword>
<dbReference type="GO" id="GO:0005886">
    <property type="term" value="C:plasma membrane"/>
    <property type="evidence" value="ECO:0007669"/>
    <property type="project" value="UniProtKB-SubCell"/>
</dbReference>
<comment type="function">
    <text evidence="1">Multidrug efflux pump.</text>
</comment>
<feature type="transmembrane region" description="Helical" evidence="13">
    <location>
        <begin position="281"/>
        <end position="303"/>
    </location>
</feature>
<dbReference type="InterPro" id="IPR002528">
    <property type="entry name" value="MATE_fam"/>
</dbReference>
<comment type="similarity">
    <text evidence="3">Belongs to the multi antimicrobial extrusion (MATE) (TC 2.A.66.1) family.</text>
</comment>
<comment type="caution">
    <text evidence="14">The sequence shown here is derived from an EMBL/GenBank/DDBJ whole genome shotgun (WGS) entry which is preliminary data.</text>
</comment>